<proteinExistence type="predicted"/>
<dbReference type="VEuPathDB" id="CryptoDB:Cvel_10356"/>
<feature type="compositionally biased region" description="Basic and acidic residues" evidence="1">
    <location>
        <begin position="29"/>
        <end position="43"/>
    </location>
</feature>
<dbReference type="AlphaFoldDB" id="A0A0G4I2C5"/>
<organism evidence="2">
    <name type="scientific">Chromera velia CCMP2878</name>
    <dbReference type="NCBI Taxonomy" id="1169474"/>
    <lineage>
        <taxon>Eukaryota</taxon>
        <taxon>Sar</taxon>
        <taxon>Alveolata</taxon>
        <taxon>Colpodellida</taxon>
        <taxon>Chromeraceae</taxon>
        <taxon>Chromera</taxon>
    </lineage>
</organism>
<protein>
    <submittedName>
        <fullName evidence="2">Uncharacterized protein</fullName>
    </submittedName>
</protein>
<feature type="compositionally biased region" description="Basic and acidic residues" evidence="1">
    <location>
        <begin position="589"/>
        <end position="598"/>
    </location>
</feature>
<sequence length="598" mass="65371">MSAGLRPGSASQKGAAAAFYAVRQGQGEQPKDKRSPEKHHHPEISAQVISCSSAPTPLHDHLTNFDFYAFRQEYNRGAHPNVRDVYGRTALDYAVFLLEDLIESSLCTSFAVDSLSTQPEVIPPSIRQRCAGRMFALSAGKPLFKSMDERLTVMVRSIRSLVSIIQMLVVDRRVQKAASAPVRIFGTLAPPYFFMGLMKSLFDEFHPKANDPVATEGGEGSGAYVAITRGRPTFLGGAESSPQTQTLTMSATSQPSGKRIEKKGSNVSILSGMRSRSPSPSNPSRKSLGPRDPPLVSIRPESDIASQFDLADLRRLVVEVLDQGLKFSKQLEFLSHLPQLMVEAIECFGFLKFRPSPEVAQRLMQLAFVFDSPKLFQMSSRRAEVFSPGDLCNWDELLFYLGVQTNESTAGISKESLDPLGRGLWISGSSAPLPASSALSPILQFAPHIQMANKCRPRNPAFSFYQYTTHVKRQPYFVPTNTAPHTSPSDPSGLFFSPEGRLVPMPVKASAGADGRDRYVTELVERREGRVAVVGGSSSSQQPSQGQGAGSGGHVVDLVEVETDPYAYRTEGRPQSTRVVGKGKFITKRKGENRSVRA</sequence>
<gene>
    <name evidence="2" type="ORF">Cvel_10356</name>
</gene>
<evidence type="ECO:0000256" key="1">
    <source>
        <dbReference type="SAM" id="MobiDB-lite"/>
    </source>
</evidence>
<feature type="compositionally biased region" description="Low complexity" evidence="1">
    <location>
        <begin position="535"/>
        <end position="546"/>
    </location>
</feature>
<reference evidence="2" key="1">
    <citation type="submission" date="2014-11" db="EMBL/GenBank/DDBJ databases">
        <authorList>
            <person name="Otto D Thomas"/>
            <person name="Naeem Raeece"/>
        </authorList>
    </citation>
    <scope>NUCLEOTIDE SEQUENCE</scope>
</reference>
<feature type="compositionally biased region" description="Polar residues" evidence="1">
    <location>
        <begin position="240"/>
        <end position="256"/>
    </location>
</feature>
<dbReference type="PhylomeDB" id="A0A0G4I2C5"/>
<feature type="region of interest" description="Disordered" evidence="1">
    <location>
        <begin position="235"/>
        <end position="296"/>
    </location>
</feature>
<feature type="region of interest" description="Disordered" evidence="1">
    <location>
        <begin position="1"/>
        <end position="43"/>
    </location>
</feature>
<dbReference type="EMBL" id="CDMZ01004832">
    <property type="protein sequence ID" value="CEM51062.1"/>
    <property type="molecule type" value="Genomic_DNA"/>
</dbReference>
<feature type="region of interest" description="Disordered" evidence="1">
    <location>
        <begin position="532"/>
        <end position="553"/>
    </location>
</feature>
<feature type="compositionally biased region" description="Low complexity" evidence="1">
    <location>
        <begin position="274"/>
        <end position="287"/>
    </location>
</feature>
<accession>A0A0G4I2C5</accession>
<name>A0A0G4I2C5_9ALVE</name>
<evidence type="ECO:0000313" key="2">
    <source>
        <dbReference type="EMBL" id="CEM51062.1"/>
    </source>
</evidence>
<feature type="region of interest" description="Disordered" evidence="1">
    <location>
        <begin position="569"/>
        <end position="598"/>
    </location>
</feature>